<comment type="caution">
    <text evidence="3">The sequence shown here is derived from an EMBL/GenBank/DDBJ whole genome shotgun (WGS) entry which is preliminary data.</text>
</comment>
<evidence type="ECO:0000313" key="3">
    <source>
        <dbReference type="EMBL" id="KAF7373514.1"/>
    </source>
</evidence>
<dbReference type="OrthoDB" id="2940333at2759"/>
<reference evidence="3" key="1">
    <citation type="submission" date="2020-05" db="EMBL/GenBank/DDBJ databases">
        <title>Mycena genomes resolve the evolution of fungal bioluminescence.</title>
        <authorList>
            <person name="Tsai I.J."/>
        </authorList>
    </citation>
    <scope>NUCLEOTIDE SEQUENCE</scope>
    <source>
        <strain evidence="3">160909Yilan</strain>
    </source>
</reference>
<organism evidence="3 4">
    <name type="scientific">Mycena sanguinolenta</name>
    <dbReference type="NCBI Taxonomy" id="230812"/>
    <lineage>
        <taxon>Eukaryota</taxon>
        <taxon>Fungi</taxon>
        <taxon>Dikarya</taxon>
        <taxon>Basidiomycota</taxon>
        <taxon>Agaricomycotina</taxon>
        <taxon>Agaricomycetes</taxon>
        <taxon>Agaricomycetidae</taxon>
        <taxon>Agaricales</taxon>
        <taxon>Marasmiineae</taxon>
        <taxon>Mycenaceae</taxon>
        <taxon>Mycena</taxon>
    </lineage>
</organism>
<accession>A0A8H6Z9M3</accession>
<dbReference type="InterPro" id="IPR045340">
    <property type="entry name" value="DUF6533"/>
</dbReference>
<feature type="transmembrane region" description="Helical" evidence="1">
    <location>
        <begin position="113"/>
        <end position="133"/>
    </location>
</feature>
<sequence>MAVTVNLAYCLSRELLGPGLSYASATLFLFDYCVTFLDELRFIWVQRRSTSTVLFWITRYAGMASAIVTLCQTPTTSLLVTYLSTALRVIVILAAELVLAVRTWAIWERRRSILIFLCLVSTGAVGVIANFLIRGLNDTYLDSDEGVDGDCIVVANTRSKSYLIPYVVVIAYETMTMVLSAVRIMKLRSQITSPTQIPLLSALWNDALGIVNILIICRGSVTIRTGGAQLQTSLHSILSTRIILPQHLAKLGDSRRRGCRAAALSSSAVSSLFMPTTVLLTTDETSFWDLDYDY</sequence>
<evidence type="ECO:0000256" key="1">
    <source>
        <dbReference type="SAM" id="Phobius"/>
    </source>
</evidence>
<protein>
    <submittedName>
        <fullName evidence="3">Heparinase ii iii family protein</fullName>
    </submittedName>
</protein>
<feature type="transmembrane region" description="Helical" evidence="1">
    <location>
        <begin position="20"/>
        <end position="40"/>
    </location>
</feature>
<feature type="domain" description="DUF6533" evidence="2">
    <location>
        <begin position="23"/>
        <end position="63"/>
    </location>
</feature>
<name>A0A8H6Z9M3_9AGAR</name>
<dbReference type="Proteomes" id="UP000623467">
    <property type="component" value="Unassembled WGS sequence"/>
</dbReference>
<keyword evidence="4" id="KW-1185">Reference proteome</keyword>
<gene>
    <name evidence="3" type="ORF">MSAN_00561700</name>
</gene>
<evidence type="ECO:0000259" key="2">
    <source>
        <dbReference type="Pfam" id="PF20151"/>
    </source>
</evidence>
<keyword evidence="1" id="KW-0812">Transmembrane</keyword>
<evidence type="ECO:0000313" key="4">
    <source>
        <dbReference type="Proteomes" id="UP000623467"/>
    </source>
</evidence>
<dbReference type="EMBL" id="JACAZH010000003">
    <property type="protein sequence ID" value="KAF7373514.1"/>
    <property type="molecule type" value="Genomic_DNA"/>
</dbReference>
<dbReference type="AlphaFoldDB" id="A0A8H6Z9M3"/>
<keyword evidence="1" id="KW-1133">Transmembrane helix</keyword>
<dbReference type="Pfam" id="PF20151">
    <property type="entry name" value="DUF6533"/>
    <property type="match status" value="1"/>
</dbReference>
<feature type="transmembrane region" description="Helical" evidence="1">
    <location>
        <begin position="52"/>
        <end position="70"/>
    </location>
</feature>
<keyword evidence="1" id="KW-0472">Membrane</keyword>
<feature type="transmembrane region" description="Helical" evidence="1">
    <location>
        <begin position="82"/>
        <end position="101"/>
    </location>
</feature>
<proteinExistence type="predicted"/>
<feature type="transmembrane region" description="Helical" evidence="1">
    <location>
        <begin position="163"/>
        <end position="182"/>
    </location>
</feature>